<evidence type="ECO:0000256" key="4">
    <source>
        <dbReference type="ARBA" id="ARBA00023163"/>
    </source>
</evidence>
<dbReference type="Pfam" id="PF00382">
    <property type="entry name" value="TFIIB"/>
    <property type="match status" value="2"/>
</dbReference>
<evidence type="ECO:0000313" key="6">
    <source>
        <dbReference type="EMBL" id="KKM83410.1"/>
    </source>
</evidence>
<dbReference type="PANTHER" id="PTHR11618">
    <property type="entry name" value="TRANSCRIPTION INITIATION FACTOR IIB-RELATED"/>
    <property type="match status" value="1"/>
</dbReference>
<evidence type="ECO:0000256" key="3">
    <source>
        <dbReference type="ARBA" id="ARBA00023015"/>
    </source>
</evidence>
<dbReference type="SMART" id="SM00385">
    <property type="entry name" value="CYCLIN"/>
    <property type="match status" value="2"/>
</dbReference>
<reference evidence="6" key="1">
    <citation type="journal article" date="2015" name="Nature">
        <title>Complex archaea that bridge the gap between prokaryotes and eukaryotes.</title>
        <authorList>
            <person name="Spang A."/>
            <person name="Saw J.H."/>
            <person name="Jorgensen S.L."/>
            <person name="Zaremba-Niedzwiedzka K."/>
            <person name="Martijn J."/>
            <person name="Lind A.E."/>
            <person name="van Eijk R."/>
            <person name="Schleper C."/>
            <person name="Guy L."/>
            <person name="Ettema T.J."/>
        </authorList>
    </citation>
    <scope>NUCLEOTIDE SEQUENCE</scope>
</reference>
<dbReference type="InterPro" id="IPR036915">
    <property type="entry name" value="Cyclin-like_sf"/>
</dbReference>
<dbReference type="SUPFAM" id="SSF47954">
    <property type="entry name" value="Cyclin-like"/>
    <property type="match status" value="2"/>
</dbReference>
<comment type="similarity">
    <text evidence="1">Belongs to the TFIIB family.</text>
</comment>
<evidence type="ECO:0000256" key="2">
    <source>
        <dbReference type="ARBA" id="ARBA00022737"/>
    </source>
</evidence>
<dbReference type="GO" id="GO:0097550">
    <property type="term" value="C:transcription preinitiation complex"/>
    <property type="evidence" value="ECO:0007669"/>
    <property type="project" value="TreeGrafter"/>
</dbReference>
<dbReference type="EMBL" id="LAZR01007718">
    <property type="protein sequence ID" value="KKM83410.1"/>
    <property type="molecule type" value="Genomic_DNA"/>
</dbReference>
<dbReference type="InterPro" id="IPR013763">
    <property type="entry name" value="Cyclin-like_dom"/>
</dbReference>
<organism evidence="6">
    <name type="scientific">marine sediment metagenome</name>
    <dbReference type="NCBI Taxonomy" id="412755"/>
    <lineage>
        <taxon>unclassified sequences</taxon>
        <taxon>metagenomes</taxon>
        <taxon>ecological metagenomes</taxon>
    </lineage>
</organism>
<dbReference type="PROSITE" id="PS51134">
    <property type="entry name" value="ZF_TFIIB"/>
    <property type="match status" value="1"/>
</dbReference>
<dbReference type="InterPro" id="IPR013150">
    <property type="entry name" value="TFIIB_cyclin"/>
</dbReference>
<proteinExistence type="inferred from homology"/>
<keyword evidence="4" id="KW-0804">Transcription</keyword>
<accession>A0A0F9N3Y2</accession>
<dbReference type="Gene3D" id="1.10.472.10">
    <property type="entry name" value="Cyclin-like"/>
    <property type="match status" value="1"/>
</dbReference>
<keyword evidence="3" id="KW-0805">Transcription regulation</keyword>
<feature type="domain" description="TFIIB-type" evidence="5">
    <location>
        <begin position="10"/>
        <end position="42"/>
    </location>
</feature>
<name>A0A0F9N3Y2_9ZZZZ</name>
<dbReference type="GO" id="GO:0017025">
    <property type="term" value="F:TBP-class protein binding"/>
    <property type="evidence" value="ECO:0007669"/>
    <property type="project" value="InterPro"/>
</dbReference>
<dbReference type="AlphaFoldDB" id="A0A0F9N3Y2"/>
<sequence length="297" mass="33545">MIKKVIVNTSKLVKGCPECGGSIISIEEKGETVCRQCGLIVSERLVDFSHSGKRSYTTQERNKREQTGAPITILLPDMGLSTVIDKKKINNPDLKRAAKWNTRITWQKRNLLIASTELKRISSNLNLPTHVREDAMRFYIAAFKKKLLRGRSINAMVAACLYLAIRRKEIPRTFQEIIKEASVSAKDVRRSYSILTRELNIKTSSTDPISLIPRYINELGLEADIERIATNILKVYIDKFSVGGKDPKGLSAGAIYLANKIKDRGFTQQHIAEVVGITEVTLRSRYKDLKTKLEIRV</sequence>
<dbReference type="Gene3D" id="1.10.472.170">
    <property type="match status" value="1"/>
</dbReference>
<protein>
    <recommendedName>
        <fullName evidence="5">TFIIB-type domain-containing protein</fullName>
    </recommendedName>
</protein>
<dbReference type="PRINTS" id="PR00685">
    <property type="entry name" value="TIFACTORIIB"/>
</dbReference>
<gene>
    <name evidence="6" type="ORF">LCGC14_1309720</name>
</gene>
<comment type="caution">
    <text evidence="6">The sequence shown here is derived from an EMBL/GenBank/DDBJ whole genome shotgun (WGS) entry which is preliminary data.</text>
</comment>
<dbReference type="GO" id="GO:0070897">
    <property type="term" value="P:transcription preinitiation complex assembly"/>
    <property type="evidence" value="ECO:0007669"/>
    <property type="project" value="InterPro"/>
</dbReference>
<dbReference type="SUPFAM" id="SSF57783">
    <property type="entry name" value="Zinc beta-ribbon"/>
    <property type="match status" value="1"/>
</dbReference>
<keyword evidence="2" id="KW-0677">Repeat</keyword>
<dbReference type="InterPro" id="IPR013137">
    <property type="entry name" value="Znf_TFIIB"/>
</dbReference>
<evidence type="ECO:0000259" key="5">
    <source>
        <dbReference type="PROSITE" id="PS51134"/>
    </source>
</evidence>
<dbReference type="InterPro" id="IPR000812">
    <property type="entry name" value="TFIIB"/>
</dbReference>
<evidence type="ECO:0000256" key="1">
    <source>
        <dbReference type="ARBA" id="ARBA00010857"/>
    </source>
</evidence>
<dbReference type="PANTHER" id="PTHR11618:SF13">
    <property type="entry name" value="TRANSCRIPTION INITIATION FACTOR IIB"/>
    <property type="match status" value="1"/>
</dbReference>